<evidence type="ECO:0000313" key="2">
    <source>
        <dbReference type="EMBL" id="KAJ7724176.1"/>
    </source>
</evidence>
<dbReference type="Proteomes" id="UP001215280">
    <property type="component" value="Unassembled WGS sequence"/>
</dbReference>
<evidence type="ECO:0000256" key="1">
    <source>
        <dbReference type="SAM" id="Phobius"/>
    </source>
</evidence>
<protein>
    <submittedName>
        <fullName evidence="2">Uncharacterized protein</fullName>
    </submittedName>
</protein>
<organism evidence="2 3">
    <name type="scientific">Mycena maculata</name>
    <dbReference type="NCBI Taxonomy" id="230809"/>
    <lineage>
        <taxon>Eukaryota</taxon>
        <taxon>Fungi</taxon>
        <taxon>Dikarya</taxon>
        <taxon>Basidiomycota</taxon>
        <taxon>Agaricomycotina</taxon>
        <taxon>Agaricomycetes</taxon>
        <taxon>Agaricomycetidae</taxon>
        <taxon>Agaricales</taxon>
        <taxon>Marasmiineae</taxon>
        <taxon>Mycenaceae</taxon>
        <taxon>Mycena</taxon>
    </lineage>
</organism>
<sequence length="149" mass="16714">MPHKVHRSVHRTAIVFGVLLVLILAHLVFLFAQSRHSTSHSLRAEGRWVAVRRSLHLPPPKLTYKIPSLSLPAASRFDLKRKRALEESLSFSFADVDAPSQLYFAADALLDKTVSHQQILEGFRVILAEEKENAGRKSKNSVRVKGQGN</sequence>
<evidence type="ECO:0000313" key="3">
    <source>
        <dbReference type="Proteomes" id="UP001215280"/>
    </source>
</evidence>
<keyword evidence="1" id="KW-1133">Transmembrane helix</keyword>
<keyword evidence="3" id="KW-1185">Reference proteome</keyword>
<dbReference type="EMBL" id="JARJLG010000240">
    <property type="protein sequence ID" value="KAJ7724176.1"/>
    <property type="molecule type" value="Genomic_DNA"/>
</dbReference>
<name>A0AAD7HP13_9AGAR</name>
<dbReference type="AlphaFoldDB" id="A0AAD7HP13"/>
<accession>A0AAD7HP13</accession>
<gene>
    <name evidence="2" type="ORF">DFH07DRAFT_971289</name>
</gene>
<keyword evidence="1" id="KW-0472">Membrane</keyword>
<comment type="caution">
    <text evidence="2">The sequence shown here is derived from an EMBL/GenBank/DDBJ whole genome shotgun (WGS) entry which is preliminary data.</text>
</comment>
<feature type="transmembrane region" description="Helical" evidence="1">
    <location>
        <begin position="12"/>
        <end position="32"/>
    </location>
</feature>
<proteinExistence type="predicted"/>
<reference evidence="2" key="1">
    <citation type="submission" date="2023-03" db="EMBL/GenBank/DDBJ databases">
        <title>Massive genome expansion in bonnet fungi (Mycena s.s.) driven by repeated elements and novel gene families across ecological guilds.</title>
        <authorList>
            <consortium name="Lawrence Berkeley National Laboratory"/>
            <person name="Harder C.B."/>
            <person name="Miyauchi S."/>
            <person name="Viragh M."/>
            <person name="Kuo A."/>
            <person name="Thoen E."/>
            <person name="Andreopoulos B."/>
            <person name="Lu D."/>
            <person name="Skrede I."/>
            <person name="Drula E."/>
            <person name="Henrissat B."/>
            <person name="Morin E."/>
            <person name="Kohler A."/>
            <person name="Barry K."/>
            <person name="LaButti K."/>
            <person name="Morin E."/>
            <person name="Salamov A."/>
            <person name="Lipzen A."/>
            <person name="Mereny Z."/>
            <person name="Hegedus B."/>
            <person name="Baldrian P."/>
            <person name="Stursova M."/>
            <person name="Weitz H."/>
            <person name="Taylor A."/>
            <person name="Grigoriev I.V."/>
            <person name="Nagy L.G."/>
            <person name="Martin F."/>
            <person name="Kauserud H."/>
        </authorList>
    </citation>
    <scope>NUCLEOTIDE SEQUENCE</scope>
    <source>
        <strain evidence="2">CBHHK188m</strain>
    </source>
</reference>
<keyword evidence="1" id="KW-0812">Transmembrane</keyword>